<dbReference type="Gene3D" id="3.30.710.10">
    <property type="entry name" value="Potassium Channel Kv1.1, Chain A"/>
    <property type="match status" value="1"/>
</dbReference>
<gene>
    <name evidence="2" type="ORF">C1H76_1024</name>
</gene>
<dbReference type="SMART" id="SM00225">
    <property type="entry name" value="BTB"/>
    <property type="match status" value="1"/>
</dbReference>
<protein>
    <submittedName>
        <fullName evidence="2">BTB/POZ domain-containing protein 3</fullName>
    </submittedName>
</protein>
<dbReference type="PROSITE" id="PS50097">
    <property type="entry name" value="BTB"/>
    <property type="match status" value="1"/>
</dbReference>
<dbReference type="Pfam" id="PF00651">
    <property type="entry name" value="BTB"/>
    <property type="match status" value="1"/>
</dbReference>
<evidence type="ECO:0000313" key="3">
    <source>
        <dbReference type="Proteomes" id="UP000308133"/>
    </source>
</evidence>
<dbReference type="CDD" id="cd18186">
    <property type="entry name" value="BTB_POZ_ZBTB_KLHL-like"/>
    <property type="match status" value="1"/>
</dbReference>
<dbReference type="EMBL" id="PTQR01000011">
    <property type="protein sequence ID" value="TKX26868.1"/>
    <property type="molecule type" value="Genomic_DNA"/>
</dbReference>
<dbReference type="InterPro" id="IPR011333">
    <property type="entry name" value="SKP1/BTB/POZ_sf"/>
</dbReference>
<dbReference type="SUPFAM" id="SSF54695">
    <property type="entry name" value="POZ domain"/>
    <property type="match status" value="1"/>
</dbReference>
<feature type="domain" description="BTB" evidence="1">
    <location>
        <begin position="20"/>
        <end position="82"/>
    </location>
</feature>
<dbReference type="InterPro" id="IPR000210">
    <property type="entry name" value="BTB/POZ_dom"/>
</dbReference>
<organism evidence="2 3">
    <name type="scientific">Elsinoe australis</name>
    <dbReference type="NCBI Taxonomy" id="40998"/>
    <lineage>
        <taxon>Eukaryota</taxon>
        <taxon>Fungi</taxon>
        <taxon>Dikarya</taxon>
        <taxon>Ascomycota</taxon>
        <taxon>Pezizomycotina</taxon>
        <taxon>Dothideomycetes</taxon>
        <taxon>Dothideomycetidae</taxon>
        <taxon>Myriangiales</taxon>
        <taxon>Elsinoaceae</taxon>
        <taxon>Elsinoe</taxon>
    </lineage>
</organism>
<comment type="caution">
    <text evidence="2">The sequence shown here is derived from an EMBL/GenBank/DDBJ whole genome shotgun (WGS) entry which is preliminary data.</text>
</comment>
<sequence length="242" mass="27453">MASCPEAGDLARFSNNTSFSDVTIVFGHREFYGHKVIFSAKSTYFRSMFARNFQEMHQRRIRLQGDNEEALHMLLSSFYNERSVDQVDKNRTDYMNLIKNLLVVADKYQVSTVVAIAFSKMFEVFSIKWNTRTTTDVLVTLGGIDPAILRPHYDALAIAMAGENFLSMISTKSFHQLMRAHLELAATMMLRLYHARKDFNGAKCCLHCGFVKSHPKGKGAGKFSWSGFRCPACGGAKSFKEW</sequence>
<accession>A0A4U7B633</accession>
<dbReference type="Proteomes" id="UP000308133">
    <property type="component" value="Unassembled WGS sequence"/>
</dbReference>
<reference evidence="2 3" key="1">
    <citation type="submission" date="2018-02" db="EMBL/GenBank/DDBJ databases">
        <title>Draft genome sequences of Elsinoe sp., causing black scab on jojoba.</title>
        <authorList>
            <person name="Stodart B."/>
            <person name="Jeffress S."/>
            <person name="Ash G."/>
            <person name="Arun Chinnappa K."/>
        </authorList>
    </citation>
    <scope>NUCLEOTIDE SEQUENCE [LARGE SCALE GENOMIC DNA]</scope>
    <source>
        <strain evidence="2 3">Hillstone_2</strain>
    </source>
</reference>
<dbReference type="AlphaFoldDB" id="A0A4U7B633"/>
<evidence type="ECO:0000313" key="2">
    <source>
        <dbReference type="EMBL" id="TKX26868.1"/>
    </source>
</evidence>
<dbReference type="PANTHER" id="PTHR24413">
    <property type="entry name" value="SPECKLE-TYPE POZ PROTEIN"/>
    <property type="match status" value="1"/>
</dbReference>
<evidence type="ECO:0000259" key="1">
    <source>
        <dbReference type="PROSITE" id="PS50097"/>
    </source>
</evidence>
<proteinExistence type="predicted"/>
<name>A0A4U7B633_9PEZI</name>